<dbReference type="Proteomes" id="UP000028725">
    <property type="component" value="Unassembled WGS sequence"/>
</dbReference>
<evidence type="ECO:0000256" key="1">
    <source>
        <dbReference type="ARBA" id="ARBA00013068"/>
    </source>
</evidence>
<evidence type="ECO:0000313" key="7">
    <source>
        <dbReference type="Proteomes" id="UP000028725"/>
    </source>
</evidence>
<dbReference type="GO" id="GO:0004332">
    <property type="term" value="F:fructose-bisphosphate aldolase activity"/>
    <property type="evidence" value="ECO:0007669"/>
    <property type="project" value="UniProtKB-EC"/>
</dbReference>
<dbReference type="GO" id="GO:0006096">
    <property type="term" value="P:glycolytic process"/>
    <property type="evidence" value="ECO:0007669"/>
    <property type="project" value="UniProtKB-KW"/>
</dbReference>
<dbReference type="RefSeq" id="WP_044184851.1">
    <property type="nucleotide sequence ID" value="NZ_JMCB01000003.1"/>
</dbReference>
<evidence type="ECO:0000256" key="2">
    <source>
        <dbReference type="ARBA" id="ARBA00023239"/>
    </source>
</evidence>
<dbReference type="EC" id="4.1.2.13" evidence="1"/>
<proteinExistence type="inferred from homology"/>
<feature type="active site" description="Schiff-base intermediate with dihydroxyacetone-P" evidence="5">
    <location>
        <position position="205"/>
    </location>
</feature>
<feature type="active site" description="Proton donor" evidence="5">
    <location>
        <position position="173"/>
    </location>
</feature>
<dbReference type="Gene3D" id="3.20.20.70">
    <property type="entry name" value="Aldolase class I"/>
    <property type="match status" value="1"/>
</dbReference>
<dbReference type="OrthoDB" id="9769559at2"/>
<dbReference type="CDD" id="cd00958">
    <property type="entry name" value="DhnA"/>
    <property type="match status" value="1"/>
</dbReference>
<keyword evidence="2" id="KW-0456">Lyase</keyword>
<dbReference type="PIRSF" id="PIRSF038992">
    <property type="entry name" value="Aldolase_Ia"/>
    <property type="match status" value="1"/>
</dbReference>
<organism evidence="6 7">
    <name type="scientific">Hyalangium minutum</name>
    <dbReference type="NCBI Taxonomy" id="394096"/>
    <lineage>
        <taxon>Bacteria</taxon>
        <taxon>Pseudomonadati</taxon>
        <taxon>Myxococcota</taxon>
        <taxon>Myxococcia</taxon>
        <taxon>Myxococcales</taxon>
        <taxon>Cystobacterineae</taxon>
        <taxon>Archangiaceae</taxon>
        <taxon>Hyalangium</taxon>
    </lineage>
</organism>
<dbReference type="PANTHER" id="PTHR47916:SF4">
    <property type="entry name" value="FRUCTOSE-BISPHOSPHATE ALDOLASE CLASS 1"/>
    <property type="match status" value="1"/>
</dbReference>
<evidence type="ECO:0000256" key="3">
    <source>
        <dbReference type="ARBA" id="ARBA00023270"/>
    </source>
</evidence>
<evidence type="ECO:0000313" key="6">
    <source>
        <dbReference type="EMBL" id="KFE70148.1"/>
    </source>
</evidence>
<dbReference type="NCBIfam" id="NF006704">
    <property type="entry name" value="PRK09250.1-1"/>
    <property type="match status" value="1"/>
</dbReference>
<evidence type="ECO:0000256" key="5">
    <source>
        <dbReference type="PIRSR" id="PIRSR038992-1"/>
    </source>
</evidence>
<dbReference type="InterPro" id="IPR002915">
    <property type="entry name" value="DeoC/FbaB/LacD_aldolase"/>
</dbReference>
<keyword evidence="7" id="KW-1185">Reference proteome</keyword>
<dbReference type="SMART" id="SM01133">
    <property type="entry name" value="DeoC"/>
    <property type="match status" value="1"/>
</dbReference>
<reference evidence="6 7" key="1">
    <citation type="submission" date="2014-04" db="EMBL/GenBank/DDBJ databases">
        <title>Genome assembly of Hyalangium minutum DSM 14724.</title>
        <authorList>
            <person name="Sharma G."/>
            <person name="Subramanian S."/>
        </authorList>
    </citation>
    <scope>NUCLEOTIDE SEQUENCE [LARGE SCALE GENOMIC DNA]</scope>
    <source>
        <strain evidence="6 7">DSM 14724</strain>
    </source>
</reference>
<name>A0A085WR35_9BACT</name>
<dbReference type="PANTHER" id="PTHR47916">
    <property type="entry name" value="FRUCTOSE-BISPHOSPHATE ALDOLASE CLASS 1"/>
    <property type="match status" value="1"/>
</dbReference>
<dbReference type="InterPro" id="IPR013785">
    <property type="entry name" value="Aldolase_TIM"/>
</dbReference>
<dbReference type="InterPro" id="IPR050456">
    <property type="entry name" value="DeoC/FbaB_aldolase"/>
</dbReference>
<sequence length="306" mass="32850">MAYTDRVKQILSWYPSDSPGTLTNLARLLNTGTLAGTGKMVILPVDQGFEHGPARSFGPNPAGYDPDYHIQLAIDSGCNAYAAPLGFLEAVAGKYMGEIPLILKVNNSDTLAKVANPMSAVTSSVKDAVRLGCVAVGYTIYPGSGARNEQYEDLRDIIAEAKSYGLPTVLWAYARGNMSKEGETGIDVIAYAAQISAQLGAHIIKVKPPQDFIEQPEAKKAFEKAGIATKTMADRVKEVVRSAFNGKRIVIFSGGESKETPALLEEIRQIHQGGGFGSIMGRNAFQRPHAESVKLLKDVMNVFAGK</sequence>
<comment type="similarity">
    <text evidence="4">Belongs to the DeoC/FbaB aldolase family. FbaB subfamily.</text>
</comment>
<keyword evidence="3" id="KW-0704">Schiff base</keyword>
<dbReference type="AlphaFoldDB" id="A0A085WR35"/>
<dbReference type="InterPro" id="IPR041720">
    <property type="entry name" value="FbaB-like"/>
</dbReference>
<dbReference type="PATRIC" id="fig|394096.3.peg.1673"/>
<evidence type="ECO:0000256" key="4">
    <source>
        <dbReference type="ARBA" id="ARBA00049653"/>
    </source>
</evidence>
<dbReference type="Pfam" id="PF01791">
    <property type="entry name" value="DeoC"/>
    <property type="match status" value="1"/>
</dbReference>
<dbReference type="STRING" id="394096.DB31_5190"/>
<dbReference type="SUPFAM" id="SSF51569">
    <property type="entry name" value="Aldolase"/>
    <property type="match status" value="1"/>
</dbReference>
<gene>
    <name evidence="6" type="ORF">DB31_5190</name>
</gene>
<comment type="caution">
    <text evidence="6">The sequence shown here is derived from an EMBL/GenBank/DDBJ whole genome shotgun (WGS) entry which is preliminary data.</text>
</comment>
<protein>
    <recommendedName>
        <fullName evidence="1">fructose-bisphosphate aldolase</fullName>
        <ecNumber evidence="1">4.1.2.13</ecNumber>
    </recommendedName>
</protein>
<dbReference type="EMBL" id="JMCB01000003">
    <property type="protein sequence ID" value="KFE70148.1"/>
    <property type="molecule type" value="Genomic_DNA"/>
</dbReference>
<accession>A0A085WR35</accession>